<reference evidence="2" key="3">
    <citation type="journal article" date="2017" name="Nature">
        <title>Genome sequence of the progenitor of the wheat D genome Aegilops tauschii.</title>
        <authorList>
            <person name="Luo M.C."/>
            <person name="Gu Y.Q."/>
            <person name="Puiu D."/>
            <person name="Wang H."/>
            <person name="Twardziok S.O."/>
            <person name="Deal K.R."/>
            <person name="Huo N."/>
            <person name="Zhu T."/>
            <person name="Wang L."/>
            <person name="Wang Y."/>
            <person name="McGuire P.E."/>
            <person name="Liu S."/>
            <person name="Long H."/>
            <person name="Ramasamy R.K."/>
            <person name="Rodriguez J.C."/>
            <person name="Van S.L."/>
            <person name="Yuan L."/>
            <person name="Wang Z."/>
            <person name="Xia Z."/>
            <person name="Xiao L."/>
            <person name="Anderson O.D."/>
            <person name="Ouyang S."/>
            <person name="Liang Y."/>
            <person name="Zimin A.V."/>
            <person name="Pertea G."/>
            <person name="Qi P."/>
            <person name="Bennetzen J.L."/>
            <person name="Dai X."/>
            <person name="Dawson M.W."/>
            <person name="Muller H.G."/>
            <person name="Kugler K."/>
            <person name="Rivarola-Duarte L."/>
            <person name="Spannagl M."/>
            <person name="Mayer K.F.X."/>
            <person name="Lu F.H."/>
            <person name="Bevan M.W."/>
            <person name="Leroy P."/>
            <person name="Li P."/>
            <person name="You F.M."/>
            <person name="Sun Q."/>
            <person name="Liu Z."/>
            <person name="Lyons E."/>
            <person name="Wicker T."/>
            <person name="Salzberg S.L."/>
            <person name="Devos K.M."/>
            <person name="Dvorak J."/>
        </authorList>
    </citation>
    <scope>NUCLEOTIDE SEQUENCE [LARGE SCALE GENOMIC DNA]</scope>
    <source>
        <strain evidence="2">cv. AL8/78</strain>
    </source>
</reference>
<reference evidence="3" key="2">
    <citation type="journal article" date="2017" name="Nat. Plants">
        <title>The Aegilops tauschii genome reveals multiple impacts of transposons.</title>
        <authorList>
            <person name="Zhao G."/>
            <person name="Zou C."/>
            <person name="Li K."/>
            <person name="Wang K."/>
            <person name="Li T."/>
            <person name="Gao L."/>
            <person name="Zhang X."/>
            <person name="Wang H."/>
            <person name="Yang Z."/>
            <person name="Liu X."/>
            <person name="Jiang W."/>
            <person name="Mao L."/>
            <person name="Kong X."/>
            <person name="Jiao Y."/>
            <person name="Jia J."/>
        </authorList>
    </citation>
    <scope>NUCLEOTIDE SEQUENCE [LARGE SCALE GENOMIC DNA]</scope>
    <source>
        <strain evidence="3">cv. AL8/78</strain>
    </source>
</reference>
<accession>A0A453AIA5</accession>
<dbReference type="EnsemblPlants" id="AET2Gv20144300.4">
    <property type="protein sequence ID" value="AET2Gv20144300.4"/>
    <property type="gene ID" value="AET2Gv20144300"/>
</dbReference>
<dbReference type="Gramene" id="AET2Gv20144300.4">
    <property type="protein sequence ID" value="AET2Gv20144300.4"/>
    <property type="gene ID" value="AET2Gv20144300"/>
</dbReference>
<dbReference type="AlphaFoldDB" id="A0A453AIA5"/>
<evidence type="ECO:0000313" key="2">
    <source>
        <dbReference type="EnsemblPlants" id="AET2Gv20144300.4"/>
    </source>
</evidence>
<evidence type="ECO:0000256" key="1">
    <source>
        <dbReference type="SAM" id="MobiDB-lite"/>
    </source>
</evidence>
<protein>
    <submittedName>
        <fullName evidence="2">Uncharacterized protein</fullName>
    </submittedName>
</protein>
<proteinExistence type="predicted"/>
<sequence>AGSRPAMDSRPPTSGPSVDPVDPIPIPLDTLIHFWIPMGRGPDVLLSVDGSGKTLRSWPDGPCERRATMPDVATSFGEGPLVLVEVDVDGSYFTRTHLPCCAFRSCPSLQGIINRVCSTLGRPLPFCYRPPYPCGDDFVASLVNPPRLGVIANCLSSPCMFTLHLHNWGIVFYIRLDLAGLYHTYPHVAGGPFQTLEEAYSAIHADLQDRRDPRMILHMYSKMLCSIHQFVRPIAKKLPIISISLQGLKELKILTVPWMTCSLLKSRL</sequence>
<organism evidence="2 3">
    <name type="scientific">Aegilops tauschii subsp. strangulata</name>
    <name type="common">Goatgrass</name>
    <dbReference type="NCBI Taxonomy" id="200361"/>
    <lineage>
        <taxon>Eukaryota</taxon>
        <taxon>Viridiplantae</taxon>
        <taxon>Streptophyta</taxon>
        <taxon>Embryophyta</taxon>
        <taxon>Tracheophyta</taxon>
        <taxon>Spermatophyta</taxon>
        <taxon>Magnoliopsida</taxon>
        <taxon>Liliopsida</taxon>
        <taxon>Poales</taxon>
        <taxon>Poaceae</taxon>
        <taxon>BOP clade</taxon>
        <taxon>Pooideae</taxon>
        <taxon>Triticodae</taxon>
        <taxon>Triticeae</taxon>
        <taxon>Triticinae</taxon>
        <taxon>Aegilops</taxon>
    </lineage>
</organism>
<evidence type="ECO:0000313" key="3">
    <source>
        <dbReference type="Proteomes" id="UP000015105"/>
    </source>
</evidence>
<reference evidence="2" key="4">
    <citation type="submission" date="2019-03" db="UniProtKB">
        <authorList>
            <consortium name="EnsemblPlants"/>
        </authorList>
    </citation>
    <scope>IDENTIFICATION</scope>
</reference>
<keyword evidence="3" id="KW-1185">Reference proteome</keyword>
<reference evidence="2" key="5">
    <citation type="journal article" date="2021" name="G3 (Bethesda)">
        <title>Aegilops tauschii genome assembly Aet v5.0 features greater sequence contiguity and improved annotation.</title>
        <authorList>
            <person name="Wang L."/>
            <person name="Zhu T."/>
            <person name="Rodriguez J.C."/>
            <person name="Deal K.R."/>
            <person name="Dubcovsky J."/>
            <person name="McGuire P.E."/>
            <person name="Lux T."/>
            <person name="Spannagl M."/>
            <person name="Mayer K.F.X."/>
            <person name="Baldrich P."/>
            <person name="Meyers B.C."/>
            <person name="Huo N."/>
            <person name="Gu Y.Q."/>
            <person name="Zhou H."/>
            <person name="Devos K.M."/>
            <person name="Bennetzen J.L."/>
            <person name="Unver T."/>
            <person name="Budak H."/>
            <person name="Gulick P.J."/>
            <person name="Galiba G."/>
            <person name="Kalapos B."/>
            <person name="Nelson D.R."/>
            <person name="Li P."/>
            <person name="You F.M."/>
            <person name="Luo M.C."/>
            <person name="Dvorak J."/>
        </authorList>
    </citation>
    <scope>NUCLEOTIDE SEQUENCE [LARGE SCALE GENOMIC DNA]</scope>
    <source>
        <strain evidence="2">cv. AL8/78</strain>
    </source>
</reference>
<name>A0A453AIA5_AEGTS</name>
<reference evidence="3" key="1">
    <citation type="journal article" date="2014" name="Science">
        <title>Ancient hybridizations among the ancestral genomes of bread wheat.</title>
        <authorList>
            <consortium name="International Wheat Genome Sequencing Consortium,"/>
            <person name="Marcussen T."/>
            <person name="Sandve S.R."/>
            <person name="Heier L."/>
            <person name="Spannagl M."/>
            <person name="Pfeifer M."/>
            <person name="Jakobsen K.S."/>
            <person name="Wulff B.B."/>
            <person name="Steuernagel B."/>
            <person name="Mayer K.F."/>
            <person name="Olsen O.A."/>
        </authorList>
    </citation>
    <scope>NUCLEOTIDE SEQUENCE [LARGE SCALE GENOMIC DNA]</scope>
    <source>
        <strain evidence="3">cv. AL8/78</strain>
    </source>
</reference>
<dbReference type="Proteomes" id="UP000015105">
    <property type="component" value="Chromosome 2D"/>
</dbReference>
<feature type="region of interest" description="Disordered" evidence="1">
    <location>
        <begin position="1"/>
        <end position="22"/>
    </location>
</feature>